<dbReference type="RefSeq" id="WP_068116620.1">
    <property type="nucleotide sequence ID" value="NZ_CCXJ01000035.1"/>
</dbReference>
<proteinExistence type="predicted"/>
<name>A0ABT9NQS1_9ACTN</name>
<comment type="caution">
    <text evidence="1">The sequence shown here is derived from an EMBL/GenBank/DDBJ whole genome shotgun (WGS) entry which is preliminary data.</text>
</comment>
<accession>A0ABT9NQS1</accession>
<evidence type="ECO:0000313" key="2">
    <source>
        <dbReference type="Proteomes" id="UP001240447"/>
    </source>
</evidence>
<sequence length="79" mass="8694">MSRRRITIELDRPLMIVRGWRAGDLAREAGLRPIWSGVSSGWMLDASRLPDLSAYLESRNIPVVIDDPAQGDLFGGEGG</sequence>
<dbReference type="EMBL" id="JAUSQM010000001">
    <property type="protein sequence ID" value="MDP9822775.1"/>
    <property type="molecule type" value="Genomic_DNA"/>
</dbReference>
<keyword evidence="2" id="KW-1185">Reference proteome</keyword>
<gene>
    <name evidence="1" type="ORF">J2S59_002584</name>
</gene>
<protein>
    <submittedName>
        <fullName evidence="1">Uncharacterized protein</fullName>
    </submittedName>
</protein>
<organism evidence="1 2">
    <name type="scientific">Nocardioides massiliensis</name>
    <dbReference type="NCBI Taxonomy" id="1325935"/>
    <lineage>
        <taxon>Bacteria</taxon>
        <taxon>Bacillati</taxon>
        <taxon>Actinomycetota</taxon>
        <taxon>Actinomycetes</taxon>
        <taxon>Propionibacteriales</taxon>
        <taxon>Nocardioidaceae</taxon>
        <taxon>Nocardioides</taxon>
    </lineage>
</organism>
<evidence type="ECO:0000313" key="1">
    <source>
        <dbReference type="EMBL" id="MDP9822775.1"/>
    </source>
</evidence>
<dbReference type="Proteomes" id="UP001240447">
    <property type="component" value="Unassembled WGS sequence"/>
</dbReference>
<reference evidence="1 2" key="1">
    <citation type="submission" date="2023-07" db="EMBL/GenBank/DDBJ databases">
        <title>Sequencing the genomes of 1000 actinobacteria strains.</title>
        <authorList>
            <person name="Klenk H.-P."/>
        </authorList>
    </citation>
    <scope>NUCLEOTIDE SEQUENCE [LARGE SCALE GENOMIC DNA]</scope>
    <source>
        <strain evidence="1 2">GD13</strain>
    </source>
</reference>